<evidence type="ECO:0000256" key="1">
    <source>
        <dbReference type="SAM" id="MobiDB-lite"/>
    </source>
</evidence>
<evidence type="ECO:0000313" key="3">
    <source>
        <dbReference type="Proteomes" id="UP001178461"/>
    </source>
</evidence>
<evidence type="ECO:0000313" key="2">
    <source>
        <dbReference type="EMBL" id="CAI5767543.1"/>
    </source>
</evidence>
<dbReference type="Proteomes" id="UP001178461">
    <property type="component" value="Chromosome 2"/>
</dbReference>
<feature type="non-terminal residue" evidence="2">
    <location>
        <position position="54"/>
    </location>
</feature>
<accession>A0AA35P091</accession>
<dbReference type="EMBL" id="OX395127">
    <property type="protein sequence ID" value="CAI5767543.1"/>
    <property type="molecule type" value="Genomic_DNA"/>
</dbReference>
<sequence>MSAESRSPRVQRRRRQQRPASDAGGAGAQARRGIGPCSHEQGWQRRRSSFAGPE</sequence>
<name>A0AA35P091_9SAUR</name>
<keyword evidence="3" id="KW-1185">Reference proteome</keyword>
<dbReference type="AlphaFoldDB" id="A0AA35P091"/>
<feature type="region of interest" description="Disordered" evidence="1">
    <location>
        <begin position="1"/>
        <end position="54"/>
    </location>
</feature>
<gene>
    <name evidence="2" type="ORF">PODLI_1B012891</name>
</gene>
<proteinExistence type="predicted"/>
<feature type="compositionally biased region" description="Low complexity" evidence="1">
    <location>
        <begin position="18"/>
        <end position="35"/>
    </location>
</feature>
<protein>
    <submittedName>
        <fullName evidence="2">Uncharacterized protein</fullName>
    </submittedName>
</protein>
<reference evidence="2" key="1">
    <citation type="submission" date="2022-12" db="EMBL/GenBank/DDBJ databases">
        <authorList>
            <person name="Alioto T."/>
            <person name="Alioto T."/>
            <person name="Gomez Garrido J."/>
        </authorList>
    </citation>
    <scope>NUCLEOTIDE SEQUENCE</scope>
</reference>
<organism evidence="2 3">
    <name type="scientific">Podarcis lilfordi</name>
    <name type="common">Lilford's wall lizard</name>
    <dbReference type="NCBI Taxonomy" id="74358"/>
    <lineage>
        <taxon>Eukaryota</taxon>
        <taxon>Metazoa</taxon>
        <taxon>Chordata</taxon>
        <taxon>Craniata</taxon>
        <taxon>Vertebrata</taxon>
        <taxon>Euteleostomi</taxon>
        <taxon>Lepidosauria</taxon>
        <taxon>Squamata</taxon>
        <taxon>Bifurcata</taxon>
        <taxon>Unidentata</taxon>
        <taxon>Episquamata</taxon>
        <taxon>Laterata</taxon>
        <taxon>Lacertibaenia</taxon>
        <taxon>Lacertidae</taxon>
        <taxon>Podarcis</taxon>
    </lineage>
</organism>